<dbReference type="Proteomes" id="UP000000598">
    <property type="component" value="Chromosome E"/>
</dbReference>
<dbReference type="Gene3D" id="1.25.10.100">
    <property type="match status" value="1"/>
</dbReference>
<protein>
    <submittedName>
        <fullName evidence="4">KLLA0E16699p</fullName>
    </submittedName>
</protein>
<dbReference type="FunCoup" id="Q6CMY7">
    <property type="interactions" value="125"/>
</dbReference>
<dbReference type="PDB" id="8BRG">
    <property type="method" value="X-ray"/>
    <property type="resolution" value="2.40 A"/>
    <property type="chains" value="A=1-661"/>
</dbReference>
<dbReference type="GO" id="GO:0051879">
    <property type="term" value="F:Hsp90 protein binding"/>
    <property type="evidence" value="ECO:0007669"/>
    <property type="project" value="TreeGrafter"/>
</dbReference>
<reference evidence="4 5" key="1">
    <citation type="journal article" date="2004" name="Nature">
        <title>Genome evolution in yeasts.</title>
        <authorList>
            <consortium name="Genolevures"/>
            <person name="Dujon B."/>
            <person name="Sherman D."/>
            <person name="Fischer G."/>
            <person name="Durrens P."/>
            <person name="Casaregola S."/>
            <person name="Lafontaine I."/>
            <person name="de Montigny J."/>
            <person name="Marck C."/>
            <person name="Neuveglise C."/>
            <person name="Talla E."/>
            <person name="Goffard N."/>
            <person name="Frangeul L."/>
            <person name="Aigle M."/>
            <person name="Anthouard V."/>
            <person name="Babour A."/>
            <person name="Barbe V."/>
            <person name="Barnay S."/>
            <person name="Blanchin S."/>
            <person name="Beckerich J.M."/>
            <person name="Beyne E."/>
            <person name="Bleykasten C."/>
            <person name="Boisrame A."/>
            <person name="Boyer J."/>
            <person name="Cattolico L."/>
            <person name="Confanioleri F."/>
            <person name="de Daruvar A."/>
            <person name="Despons L."/>
            <person name="Fabre E."/>
            <person name="Fairhead C."/>
            <person name="Ferry-Dumazet H."/>
            <person name="Groppi A."/>
            <person name="Hantraye F."/>
            <person name="Hennequin C."/>
            <person name="Jauniaux N."/>
            <person name="Joyet P."/>
            <person name="Kachouri R."/>
            <person name="Kerrest A."/>
            <person name="Koszul R."/>
            <person name="Lemaire M."/>
            <person name="Lesur I."/>
            <person name="Ma L."/>
            <person name="Muller H."/>
            <person name="Nicaud J.M."/>
            <person name="Nikolski M."/>
            <person name="Oztas S."/>
            <person name="Ozier-Kalogeropoulos O."/>
            <person name="Pellenz S."/>
            <person name="Potier S."/>
            <person name="Richard G.F."/>
            <person name="Straub M.L."/>
            <person name="Suleau A."/>
            <person name="Swennene D."/>
            <person name="Tekaia F."/>
            <person name="Wesolowski-Louvel M."/>
            <person name="Westhof E."/>
            <person name="Wirth B."/>
            <person name="Zeniou-Meyer M."/>
            <person name="Zivanovic I."/>
            <person name="Bolotin-Fukuhara M."/>
            <person name="Thierry A."/>
            <person name="Bouchier C."/>
            <person name="Caudron B."/>
            <person name="Scarpelli C."/>
            <person name="Gaillardin C."/>
            <person name="Weissenbach J."/>
            <person name="Wincker P."/>
            <person name="Souciet J.L."/>
        </authorList>
    </citation>
    <scope>NUCLEOTIDE SEQUENCE [LARGE SCALE GENOMIC DNA]</scope>
    <source>
        <strain evidence="5">ATCC 8585 / CBS 2359 / DSM 70799 / NBRC 1267 / NRRL Y-1140 / WM37</strain>
    </source>
</reference>
<dbReference type="EMBL" id="CR382125">
    <property type="protein sequence ID" value="CAG99789.1"/>
    <property type="molecule type" value="Genomic_DNA"/>
</dbReference>
<dbReference type="SUPFAM" id="SSF48371">
    <property type="entry name" value="ARM repeat"/>
    <property type="match status" value="1"/>
</dbReference>
<proteinExistence type="evidence at protein level"/>
<dbReference type="PDB" id="8BRH">
    <property type="method" value="X-ray"/>
    <property type="resolution" value="2.40 A"/>
    <property type="chains" value="A=1-661"/>
</dbReference>
<dbReference type="InterPro" id="IPR024660">
    <property type="entry name" value="UCS_central_dom"/>
</dbReference>
<dbReference type="OMA" id="CIDENVR"/>
<evidence type="ECO:0000256" key="1">
    <source>
        <dbReference type="ARBA" id="ARBA00004496"/>
    </source>
</evidence>
<accession>Q6CMY7</accession>
<dbReference type="Pfam" id="PF11701">
    <property type="entry name" value="UNC45-central"/>
    <property type="match status" value="1"/>
</dbReference>
<name>Q6CMY7_KLULA</name>
<keyword evidence="6 7" id="KW-0002">3D-structure</keyword>
<reference evidence="6 7" key="2">
    <citation type="journal article" date="2024" name="Nat. Commun.">
        <title>UNC-45 assisted myosin folding depends on a conserved FX&lt;sub&gt;3&lt;/sub&gt;HY motif implicated in Freeman Sheldon Syndrome.</title>
        <authorList>
            <person name="Vogel A."/>
            <person name="Arnese R."/>
            <person name="Gudino Carrillo R.M."/>
            <person name="Sehr D."/>
            <person name="Deszcz L."/>
            <person name="Bylicki A."/>
            <person name="Meinhart A."/>
            <person name="Clausen T."/>
        </authorList>
    </citation>
    <scope>X-RAY CRYSTALLOGRAPHY (2.40 ANGSTROMS)</scope>
</reference>
<evidence type="ECO:0007829" key="7">
    <source>
        <dbReference type="PDB" id="8BRH"/>
    </source>
</evidence>
<dbReference type="Gene3D" id="1.25.10.10">
    <property type="entry name" value="Leucine-rich Repeat Variant"/>
    <property type="match status" value="1"/>
</dbReference>
<dbReference type="AlphaFoldDB" id="Q6CMY7"/>
<comment type="subcellular location">
    <subcellularLocation>
        <location evidence="1">Cytoplasm</location>
    </subcellularLocation>
</comment>
<dbReference type="InParanoid" id="Q6CMY7"/>
<sequence>MNKVWDRIVGSDSADAQSVLKERCSSPKDVTDLLHVIQNWTSEIHNNGEETRCWKCVPMLAGYVKDWGQLEFLCRRILLRSSIQEIRPLLLVTMKSLMSNHSDNTEQKCGNILQQLLIEAEEDSGNVSLRLLVDAMSLVFPICLGVCRDMFLSTDFQDILTRNLNSSADDEHLVNGALRLLAVSCIDEAVRRFIAEHYLKTLQQSFKVEKYKVLTALVLIKIWSFTKIEKETLNSCINLFIDSLSNGENIEINTEALAYLTLKPSVRVLLRGNGDVCLKIIELIKSQDTTPTDLYGLLIILANVSEHPSQNEDTVDKLKASLKTNQEKNDEPTLENVKDIEEFNRDYIIDLDLIGSLKSIKLSTSSYNQAIRIIYNVTRDKTQISECVKQGAGLMLLVFLAQKRNLSKDEWYLLSIRALSKTLIYVNPETAFSKYSPLSAAPFLFENLPLPNDNALSELQFTQLDTYEALLALTNLATINQGVDLGKIILSNAQYWDSIENLLLDSSVRIQRSTLELISNLMSNPMAISAKFFCFENPKSAQNFEILVKLLELHDIQSQRAVAAIFANIASTVPFICKELSEKRNLIETAIRVFKTQNTDTDLRIRLLVLLSSIFNANAHAVACVKNDEEFVKELQKYRNTPSQKDPLTPELSKEILSLIN</sequence>
<dbReference type="KEGG" id="kla:KLLA0_E16699g"/>
<evidence type="ECO:0000313" key="5">
    <source>
        <dbReference type="Proteomes" id="UP000000598"/>
    </source>
</evidence>
<dbReference type="PANTHER" id="PTHR45994:SF1">
    <property type="entry name" value="FI21225P1"/>
    <property type="match status" value="1"/>
</dbReference>
<dbReference type="GO" id="GO:0005737">
    <property type="term" value="C:cytoplasm"/>
    <property type="evidence" value="ECO:0007669"/>
    <property type="project" value="UniProtKB-SubCell"/>
</dbReference>
<keyword evidence="5" id="KW-1185">Reference proteome</keyword>
<dbReference type="SMR" id="Q6CMY7"/>
<dbReference type="STRING" id="284590.Q6CMY7"/>
<evidence type="ECO:0000313" key="4">
    <source>
        <dbReference type="EMBL" id="CAG99789.1"/>
    </source>
</evidence>
<evidence type="ECO:0007829" key="6">
    <source>
        <dbReference type="PDB" id="8BRG"/>
    </source>
</evidence>
<dbReference type="eggNOG" id="KOG4151">
    <property type="taxonomic scope" value="Eukaryota"/>
</dbReference>
<evidence type="ECO:0000259" key="3">
    <source>
        <dbReference type="Pfam" id="PF11701"/>
    </source>
</evidence>
<dbReference type="PANTHER" id="PTHR45994">
    <property type="entry name" value="FI21225P1"/>
    <property type="match status" value="1"/>
</dbReference>
<dbReference type="InterPro" id="IPR011989">
    <property type="entry name" value="ARM-like"/>
</dbReference>
<evidence type="ECO:0000256" key="2">
    <source>
        <dbReference type="ARBA" id="ARBA00022490"/>
    </source>
</evidence>
<feature type="domain" description="UNC-45/Cro1/She4 central" evidence="3">
    <location>
        <begin position="70"/>
        <end position="222"/>
    </location>
</feature>
<dbReference type="InterPro" id="IPR016024">
    <property type="entry name" value="ARM-type_fold"/>
</dbReference>
<keyword evidence="2" id="KW-0963">Cytoplasm</keyword>
<dbReference type="HOGENOM" id="CLU_364165_0_0_1"/>
<organism evidence="4 5">
    <name type="scientific">Kluyveromyces lactis (strain ATCC 8585 / CBS 2359 / DSM 70799 / NBRC 1267 / NRRL Y-1140 / WM37)</name>
    <name type="common">Yeast</name>
    <name type="synonym">Candida sphaerica</name>
    <dbReference type="NCBI Taxonomy" id="284590"/>
    <lineage>
        <taxon>Eukaryota</taxon>
        <taxon>Fungi</taxon>
        <taxon>Dikarya</taxon>
        <taxon>Ascomycota</taxon>
        <taxon>Saccharomycotina</taxon>
        <taxon>Saccharomycetes</taxon>
        <taxon>Saccharomycetales</taxon>
        <taxon>Saccharomycetaceae</taxon>
        <taxon>Kluyveromyces</taxon>
    </lineage>
</organism>
<gene>
    <name evidence="4" type="ORF">KLLA0_E16699g</name>
</gene>
<dbReference type="PaxDb" id="284590-Q6CMY7"/>